<feature type="chain" id="PRO_5038437899" description="DUF4878 domain-containing protein" evidence="1">
    <location>
        <begin position="20"/>
        <end position="152"/>
    </location>
</feature>
<sequence length="152" mass="16378">MRNKFILVALLSLVLLVTAGCGGGSDLTRESGLSPEAVVQTFFTAAQNDRMKEAALYVSPSSASDTKTVLKYVTGQSRSSIKNANLLSVTKVAQQGNYAATLATLQPEQNSMGIVIKPVGLERIDGEWYIVDYDQAFRDAKYKVLAQLLSGI</sequence>
<dbReference type="OrthoDB" id="1681921at2"/>
<evidence type="ECO:0000256" key="1">
    <source>
        <dbReference type="SAM" id="SignalP"/>
    </source>
</evidence>
<protein>
    <recommendedName>
        <fullName evidence="4">DUF4878 domain-containing protein</fullName>
    </recommendedName>
</protein>
<reference evidence="2 3" key="1">
    <citation type="submission" date="2019-02" db="EMBL/GenBank/DDBJ databases">
        <title>Closed genome of Sporomusa termitida DSM 4440.</title>
        <authorList>
            <person name="Poehlein A."/>
            <person name="Daniel R."/>
        </authorList>
    </citation>
    <scope>NUCLEOTIDE SEQUENCE [LARGE SCALE GENOMIC DNA]</scope>
    <source>
        <strain evidence="2 3">DSM 4440</strain>
    </source>
</reference>
<keyword evidence="3" id="KW-1185">Reference proteome</keyword>
<keyword evidence="1" id="KW-0732">Signal</keyword>
<dbReference type="PROSITE" id="PS51257">
    <property type="entry name" value="PROKAR_LIPOPROTEIN"/>
    <property type="match status" value="1"/>
</dbReference>
<dbReference type="KEGG" id="sted:SPTER_23100"/>
<dbReference type="EMBL" id="CP036259">
    <property type="protein sequence ID" value="QDR80967.1"/>
    <property type="molecule type" value="Genomic_DNA"/>
</dbReference>
<proteinExistence type="predicted"/>
<gene>
    <name evidence="2" type="ORF">SPTER_23100</name>
</gene>
<organism evidence="2 3">
    <name type="scientific">Sporomusa termitida</name>
    <dbReference type="NCBI Taxonomy" id="2377"/>
    <lineage>
        <taxon>Bacteria</taxon>
        <taxon>Bacillati</taxon>
        <taxon>Bacillota</taxon>
        <taxon>Negativicutes</taxon>
        <taxon>Selenomonadales</taxon>
        <taxon>Sporomusaceae</taxon>
        <taxon>Sporomusa</taxon>
    </lineage>
</organism>
<dbReference type="Proteomes" id="UP000320776">
    <property type="component" value="Chromosome"/>
</dbReference>
<evidence type="ECO:0008006" key="4">
    <source>
        <dbReference type="Google" id="ProtNLM"/>
    </source>
</evidence>
<accession>A0A517DUE3</accession>
<feature type="signal peptide" evidence="1">
    <location>
        <begin position="1"/>
        <end position="19"/>
    </location>
</feature>
<name>A0A517DUE3_9FIRM</name>
<dbReference type="RefSeq" id="WP_144350515.1">
    <property type="nucleotide sequence ID" value="NZ_CP036259.1"/>
</dbReference>
<evidence type="ECO:0000313" key="3">
    <source>
        <dbReference type="Proteomes" id="UP000320776"/>
    </source>
</evidence>
<dbReference type="AlphaFoldDB" id="A0A517DUE3"/>
<evidence type="ECO:0000313" key="2">
    <source>
        <dbReference type="EMBL" id="QDR80967.1"/>
    </source>
</evidence>